<proteinExistence type="predicted"/>
<dbReference type="EMBL" id="CP099427">
    <property type="protein sequence ID" value="USW57500.1"/>
    <property type="molecule type" value="Genomic_DNA"/>
</dbReference>
<evidence type="ECO:0000313" key="1">
    <source>
        <dbReference type="EMBL" id="USW57500.1"/>
    </source>
</evidence>
<accession>A0A9Q9AYK6</accession>
<name>A0A9Q9AYK6_9PEZI</name>
<reference evidence="1" key="1">
    <citation type="submission" date="2022-06" db="EMBL/GenBank/DDBJ databases">
        <title>Complete genome sequences of two strains of the flax pathogen Septoria linicola.</title>
        <authorList>
            <person name="Lapalu N."/>
            <person name="Simon A."/>
            <person name="Demenou B."/>
            <person name="Paumier D."/>
            <person name="Guillot M.-P."/>
            <person name="Gout L."/>
            <person name="Valade R."/>
        </authorList>
    </citation>
    <scope>NUCLEOTIDE SEQUENCE</scope>
    <source>
        <strain evidence="1">SE15195</strain>
    </source>
</reference>
<gene>
    <name evidence="1" type="ORF">Slin15195_G108190</name>
</gene>
<dbReference type="Proteomes" id="UP001056384">
    <property type="component" value="Chromosome 10"/>
</dbReference>
<dbReference type="AlphaFoldDB" id="A0A9Q9AYK6"/>
<organism evidence="1 2">
    <name type="scientific">Septoria linicola</name>
    <dbReference type="NCBI Taxonomy" id="215465"/>
    <lineage>
        <taxon>Eukaryota</taxon>
        <taxon>Fungi</taxon>
        <taxon>Dikarya</taxon>
        <taxon>Ascomycota</taxon>
        <taxon>Pezizomycotina</taxon>
        <taxon>Dothideomycetes</taxon>
        <taxon>Dothideomycetidae</taxon>
        <taxon>Mycosphaerellales</taxon>
        <taxon>Mycosphaerellaceae</taxon>
        <taxon>Septoria</taxon>
    </lineage>
</organism>
<protein>
    <submittedName>
        <fullName evidence="1">Uncharacterized protein</fullName>
    </submittedName>
</protein>
<sequence>MDTPNTNGDAEQYYHLPIDLQRQQPISTPSSSGSMLPRIEAPEPQQLGLIVAFSHKLMHITILERFVSDLGNWHTFYIKAFLAATYRNILSFRRSNGSWDTERMPEYLLTRLGRIHPTALDEYMKSRERLPCDFLVEMILVSIEERVKRGQRNIMFTGFPGSEEFLRKFCEMIRKPNVIIGFDETPRLSGHGFDWAGKPEYSDEAVVLDLQGVAEDQAYRVLQQAFMARVFPKMSFPATPSKKPYTLKRDSAQG</sequence>
<evidence type="ECO:0000313" key="2">
    <source>
        <dbReference type="Proteomes" id="UP001056384"/>
    </source>
</evidence>
<keyword evidence="2" id="KW-1185">Reference proteome</keyword>